<sequence length="139" mass="15646">MNLSCFPSTCLIFPFATLNYHYFATLQHRWSVSIANNNTFTNHACREEDKTAAAVPGVGFDEDGNEILFSPLQLRRKELGILTVATRDLSSGDEIMMDYSSFRTSDPNGDYERFLKTMCNTGEGMVPKEAPTHLPLEKK</sequence>
<evidence type="ECO:0008006" key="2">
    <source>
        <dbReference type="Google" id="ProtNLM"/>
    </source>
</evidence>
<accession>A0A7S4QLP6</accession>
<proteinExistence type="predicted"/>
<dbReference type="AlphaFoldDB" id="A0A7S4QLP6"/>
<organism evidence="1">
    <name type="scientific">Ditylum brightwellii</name>
    <dbReference type="NCBI Taxonomy" id="49249"/>
    <lineage>
        <taxon>Eukaryota</taxon>
        <taxon>Sar</taxon>
        <taxon>Stramenopiles</taxon>
        <taxon>Ochrophyta</taxon>
        <taxon>Bacillariophyta</taxon>
        <taxon>Mediophyceae</taxon>
        <taxon>Lithodesmiophycidae</taxon>
        <taxon>Lithodesmiales</taxon>
        <taxon>Lithodesmiaceae</taxon>
        <taxon>Ditylum</taxon>
    </lineage>
</organism>
<name>A0A7S4QLP6_9STRA</name>
<protein>
    <recommendedName>
        <fullName evidence="2">SET domain-containing protein</fullName>
    </recommendedName>
</protein>
<dbReference type="EMBL" id="HBNS01005314">
    <property type="protein sequence ID" value="CAE4586762.1"/>
    <property type="molecule type" value="Transcribed_RNA"/>
</dbReference>
<gene>
    <name evidence="1" type="ORF">DBRI00130_LOCUS4323</name>
</gene>
<reference evidence="1" key="1">
    <citation type="submission" date="2021-01" db="EMBL/GenBank/DDBJ databases">
        <authorList>
            <person name="Corre E."/>
            <person name="Pelletier E."/>
            <person name="Niang G."/>
            <person name="Scheremetjew M."/>
            <person name="Finn R."/>
            <person name="Kale V."/>
            <person name="Holt S."/>
            <person name="Cochrane G."/>
            <person name="Meng A."/>
            <person name="Brown T."/>
            <person name="Cohen L."/>
        </authorList>
    </citation>
    <scope>NUCLEOTIDE SEQUENCE</scope>
    <source>
        <strain evidence="1">GSO104</strain>
    </source>
</reference>
<evidence type="ECO:0000313" key="1">
    <source>
        <dbReference type="EMBL" id="CAE4586762.1"/>
    </source>
</evidence>